<evidence type="ECO:0000313" key="3">
    <source>
        <dbReference type="Proteomes" id="UP000606786"/>
    </source>
</evidence>
<feature type="region of interest" description="Disordered" evidence="1">
    <location>
        <begin position="125"/>
        <end position="164"/>
    </location>
</feature>
<comment type="caution">
    <text evidence="2">The sequence shown here is derived from an EMBL/GenBank/DDBJ whole genome shotgun (WGS) entry which is preliminary data.</text>
</comment>
<dbReference type="AlphaFoldDB" id="A0A811TZG2"/>
<accession>A0A811TZG2</accession>
<keyword evidence="3" id="KW-1185">Reference proteome</keyword>
<gene>
    <name evidence="2" type="ORF">CCAP1982_LOCUS182</name>
</gene>
<dbReference type="Proteomes" id="UP000606786">
    <property type="component" value="Unassembled WGS sequence"/>
</dbReference>
<organism evidence="2 3">
    <name type="scientific">Ceratitis capitata</name>
    <name type="common">Mediterranean fruit fly</name>
    <name type="synonym">Tephritis capitata</name>
    <dbReference type="NCBI Taxonomy" id="7213"/>
    <lineage>
        <taxon>Eukaryota</taxon>
        <taxon>Metazoa</taxon>
        <taxon>Ecdysozoa</taxon>
        <taxon>Arthropoda</taxon>
        <taxon>Hexapoda</taxon>
        <taxon>Insecta</taxon>
        <taxon>Pterygota</taxon>
        <taxon>Neoptera</taxon>
        <taxon>Endopterygota</taxon>
        <taxon>Diptera</taxon>
        <taxon>Brachycera</taxon>
        <taxon>Muscomorpha</taxon>
        <taxon>Tephritoidea</taxon>
        <taxon>Tephritidae</taxon>
        <taxon>Ceratitis</taxon>
        <taxon>Ceratitis</taxon>
    </lineage>
</organism>
<feature type="compositionally biased region" description="Polar residues" evidence="1">
    <location>
        <begin position="133"/>
        <end position="147"/>
    </location>
</feature>
<sequence length="552" mass="62228">MKIVHDSKMANNSNKSGTNWSLLENTTYDYAARSGNADMENAINFIRTKIEVLNLGPREKNKAISKSAKRRARKKLQLVMKRPSTTSLNLQIQNCDINVHNIKPKKGIDTAAPETIQKLKSNVEHHGIDVGPGNTNVLENRTNSYEEPSSAAKSGPENTLNSNGKQRIVDTGIAVTQHKSAANGEHSLADKGLTEHDGKQGLQNIRHFYDEHNKIIESLLIKRALRRQPKSDHFNDTKAHKTVVVKQQFKPIKRANKAKTNEKYRRAESIREEGTKKSTLTTKFIFPKTDLSNHFHPAAISYLLNTILSGNDKRCAQLSVYMFKVHFGANNLSNADIVFLLKLQNSIKIKRIECRVPMSETSSLMIVRISSNSEEILKQNKFKASLIRTTVTFQALALLVEEKQDAATQRDTTSHEVNDEPFGWLGKWQTFYTVLNKVSSAVEISSSSTQEKMGTRFERRNQRIEFNAALFLRPSIRGEESHPARGVLALTKYGGSREDNSIKPVIPGVNRTVLRDEWHYVSVSLNGELQIPGILWFQIAFPWYNGAMPRAT</sequence>
<dbReference type="EMBL" id="CAJHJT010000001">
    <property type="protein sequence ID" value="CAD6991247.1"/>
    <property type="molecule type" value="Genomic_DNA"/>
</dbReference>
<name>A0A811TZG2_CERCA</name>
<proteinExistence type="predicted"/>
<protein>
    <submittedName>
        <fullName evidence="2">(Mediterranean fruit fly) hypothetical protein</fullName>
    </submittedName>
</protein>
<reference evidence="2" key="1">
    <citation type="submission" date="2020-11" db="EMBL/GenBank/DDBJ databases">
        <authorList>
            <person name="Whitehead M."/>
        </authorList>
    </citation>
    <scope>NUCLEOTIDE SEQUENCE</scope>
    <source>
        <strain evidence="2">EGII</strain>
    </source>
</reference>
<evidence type="ECO:0000256" key="1">
    <source>
        <dbReference type="SAM" id="MobiDB-lite"/>
    </source>
</evidence>
<evidence type="ECO:0000313" key="2">
    <source>
        <dbReference type="EMBL" id="CAD6991247.1"/>
    </source>
</evidence>